<dbReference type="Proteomes" id="UP000244925">
    <property type="component" value="Unassembled WGS sequence"/>
</dbReference>
<comment type="similarity">
    <text evidence="2">Belongs to the autoinducer-2 exporter (AI-2E) (TC 2.A.86) family.</text>
</comment>
<feature type="transmembrane region" description="Helical" evidence="8">
    <location>
        <begin position="33"/>
        <end position="51"/>
    </location>
</feature>
<dbReference type="RefSeq" id="WP_107035299.1">
    <property type="nucleotide sequence ID" value="NZ_CAOYOO010000043.1"/>
</dbReference>
<evidence type="ECO:0000256" key="2">
    <source>
        <dbReference type="ARBA" id="ARBA00009773"/>
    </source>
</evidence>
<evidence type="ECO:0000256" key="5">
    <source>
        <dbReference type="ARBA" id="ARBA00022692"/>
    </source>
</evidence>
<protein>
    <submittedName>
        <fullName evidence="9">AI-2E family transporter</fullName>
    </submittedName>
</protein>
<feature type="transmembrane region" description="Helical" evidence="8">
    <location>
        <begin position="158"/>
        <end position="181"/>
    </location>
</feature>
<evidence type="ECO:0000313" key="10">
    <source>
        <dbReference type="Proteomes" id="UP000244925"/>
    </source>
</evidence>
<dbReference type="EMBL" id="PUBV01000004">
    <property type="protein sequence ID" value="PWB08912.1"/>
    <property type="molecule type" value="Genomic_DNA"/>
</dbReference>
<keyword evidence="10" id="KW-1185">Reference proteome</keyword>
<evidence type="ECO:0000256" key="3">
    <source>
        <dbReference type="ARBA" id="ARBA00022448"/>
    </source>
</evidence>
<feature type="transmembrane region" description="Helical" evidence="8">
    <location>
        <begin position="254"/>
        <end position="273"/>
    </location>
</feature>
<feature type="transmembrane region" description="Helical" evidence="8">
    <location>
        <begin position="220"/>
        <end position="248"/>
    </location>
</feature>
<reference evidence="10" key="1">
    <citation type="submission" date="2018-02" db="EMBL/GenBank/DDBJ databases">
        <authorList>
            <person name="Clavel T."/>
            <person name="Strowig T."/>
        </authorList>
    </citation>
    <scope>NUCLEOTIDE SEQUENCE [LARGE SCALE GENOMIC DNA]</scope>
    <source>
        <strain evidence="10">DSM 100764</strain>
    </source>
</reference>
<dbReference type="AlphaFoldDB" id="A0A2V1IY09"/>
<name>A0A2V1IY09_9BACT</name>
<evidence type="ECO:0000313" key="9">
    <source>
        <dbReference type="EMBL" id="PWB08912.1"/>
    </source>
</evidence>
<feature type="transmembrane region" description="Helical" evidence="8">
    <location>
        <begin position="317"/>
        <end position="348"/>
    </location>
</feature>
<sequence length="369" mass="41790">MPRPFTFDRVVRLIITVVVICGVLWLVNILRNVLLPFFVACLIAYMFEPFVQFNRRLLHLRGRVVAIFVTLFESVFFLSVLGWFLVPMLTEEMHSMARILRNYASSEIHISFLPAGIHEFIKSQVDFAAISDMLTKQEWMSLIESVVSTTWNILTGSISLLLGIFNWFIVVLYVVFIMIDYPRFFMAIRRMVPPKYRPIVFKVGSDIKVSMNHYFRGQALVAFIVGLLFTAGFLIIGLPMAVVLGLFIGLLNMVPYLQLVSIVPTIILCMVYAAGGGGDFWSIFWQAIAVYCVVQAIQDLILTPRIMGKSMGLNPAIILLSLSVWGTLLGFIGLIIALPLTTLLLSYYDHYVIDRVERSDEHGPVMADE</sequence>
<dbReference type="GO" id="GO:0055085">
    <property type="term" value="P:transmembrane transport"/>
    <property type="evidence" value="ECO:0007669"/>
    <property type="project" value="TreeGrafter"/>
</dbReference>
<evidence type="ECO:0000256" key="4">
    <source>
        <dbReference type="ARBA" id="ARBA00022475"/>
    </source>
</evidence>
<dbReference type="Pfam" id="PF01594">
    <property type="entry name" value="AI-2E_transport"/>
    <property type="match status" value="1"/>
</dbReference>
<dbReference type="PANTHER" id="PTHR21716">
    <property type="entry name" value="TRANSMEMBRANE PROTEIN"/>
    <property type="match status" value="1"/>
</dbReference>
<evidence type="ECO:0000256" key="7">
    <source>
        <dbReference type="ARBA" id="ARBA00023136"/>
    </source>
</evidence>
<feature type="transmembrane region" description="Helical" evidence="8">
    <location>
        <begin position="280"/>
        <end position="297"/>
    </location>
</feature>
<dbReference type="GeneID" id="93424492"/>
<keyword evidence="4" id="KW-1003">Cell membrane</keyword>
<evidence type="ECO:0000256" key="8">
    <source>
        <dbReference type="SAM" id="Phobius"/>
    </source>
</evidence>
<evidence type="ECO:0000256" key="6">
    <source>
        <dbReference type="ARBA" id="ARBA00022989"/>
    </source>
</evidence>
<evidence type="ECO:0000256" key="1">
    <source>
        <dbReference type="ARBA" id="ARBA00004651"/>
    </source>
</evidence>
<keyword evidence="5 8" id="KW-0812">Transmembrane</keyword>
<feature type="transmembrane region" description="Helical" evidence="8">
    <location>
        <begin position="10"/>
        <end position="27"/>
    </location>
</feature>
<organism evidence="9 10">
    <name type="scientific">Paramuribaculum intestinale</name>
    <dbReference type="NCBI Taxonomy" id="2094151"/>
    <lineage>
        <taxon>Bacteria</taxon>
        <taxon>Pseudomonadati</taxon>
        <taxon>Bacteroidota</taxon>
        <taxon>Bacteroidia</taxon>
        <taxon>Bacteroidales</taxon>
        <taxon>Muribaculaceae</taxon>
        <taxon>Paramuribaculum</taxon>
    </lineage>
</organism>
<dbReference type="GO" id="GO:0005886">
    <property type="term" value="C:plasma membrane"/>
    <property type="evidence" value="ECO:0007669"/>
    <property type="project" value="UniProtKB-SubCell"/>
</dbReference>
<feature type="transmembrane region" description="Helical" evidence="8">
    <location>
        <begin position="63"/>
        <end position="86"/>
    </location>
</feature>
<keyword evidence="3" id="KW-0813">Transport</keyword>
<keyword evidence="7 8" id="KW-0472">Membrane</keyword>
<dbReference type="PANTHER" id="PTHR21716:SF53">
    <property type="entry name" value="PERMEASE PERM-RELATED"/>
    <property type="match status" value="1"/>
</dbReference>
<gene>
    <name evidence="9" type="ORF">C5O25_02690</name>
</gene>
<accession>A0A2V1IY09</accession>
<dbReference type="InterPro" id="IPR002549">
    <property type="entry name" value="AI-2E-like"/>
</dbReference>
<proteinExistence type="inferred from homology"/>
<keyword evidence="6 8" id="KW-1133">Transmembrane helix</keyword>
<comment type="subcellular location">
    <subcellularLocation>
        <location evidence="1">Cell membrane</location>
        <topology evidence="1">Multi-pass membrane protein</topology>
    </subcellularLocation>
</comment>
<comment type="caution">
    <text evidence="9">The sequence shown here is derived from an EMBL/GenBank/DDBJ whole genome shotgun (WGS) entry which is preliminary data.</text>
</comment>